<dbReference type="RefSeq" id="WP_199116791.1">
    <property type="nucleotide sequence ID" value="NZ_JAELVQ010000034.1"/>
</dbReference>
<reference evidence="2" key="1">
    <citation type="submission" date="2020-12" db="EMBL/GenBank/DDBJ databases">
        <title>Snuella sp. nov., isolated from sediment in Incheon.</title>
        <authorList>
            <person name="Kim W."/>
        </authorList>
    </citation>
    <scope>NUCLEOTIDE SEQUENCE</scope>
    <source>
        <strain evidence="2">CAU 1569</strain>
    </source>
</reference>
<gene>
    <name evidence="2" type="ORF">JF259_16385</name>
</gene>
<evidence type="ECO:0000313" key="2">
    <source>
        <dbReference type="EMBL" id="MBJ6369665.1"/>
    </source>
</evidence>
<protein>
    <submittedName>
        <fullName evidence="2">ATP-binding protein</fullName>
    </submittedName>
</protein>
<feature type="domain" description="NadR/Ttd14 AAA" evidence="1">
    <location>
        <begin position="14"/>
        <end position="172"/>
    </location>
</feature>
<accession>A0A8J7IZR9</accession>
<organism evidence="2 3">
    <name type="scientific">Snuella sedimenti</name>
    <dbReference type="NCBI Taxonomy" id="2798802"/>
    <lineage>
        <taxon>Bacteria</taxon>
        <taxon>Pseudomonadati</taxon>
        <taxon>Bacteroidota</taxon>
        <taxon>Flavobacteriia</taxon>
        <taxon>Flavobacteriales</taxon>
        <taxon>Flavobacteriaceae</taxon>
        <taxon>Snuella</taxon>
    </lineage>
</organism>
<dbReference type="PANTHER" id="PTHR37512:SF1">
    <property type="entry name" value="NADR_TTD14 AAA DOMAIN-CONTAINING PROTEIN"/>
    <property type="match status" value="1"/>
</dbReference>
<evidence type="ECO:0000259" key="1">
    <source>
        <dbReference type="Pfam" id="PF13521"/>
    </source>
</evidence>
<dbReference type="SUPFAM" id="SSF52540">
    <property type="entry name" value="P-loop containing nucleoside triphosphate hydrolases"/>
    <property type="match status" value="1"/>
</dbReference>
<dbReference type="GO" id="GO:0005524">
    <property type="term" value="F:ATP binding"/>
    <property type="evidence" value="ECO:0007669"/>
    <property type="project" value="UniProtKB-KW"/>
</dbReference>
<dbReference type="Proteomes" id="UP000610931">
    <property type="component" value="Unassembled WGS sequence"/>
</dbReference>
<dbReference type="InterPro" id="IPR052735">
    <property type="entry name" value="NAD_biosynth-regulator"/>
</dbReference>
<comment type="caution">
    <text evidence="2">The sequence shown here is derived from an EMBL/GenBank/DDBJ whole genome shotgun (WGS) entry which is preliminary data.</text>
</comment>
<evidence type="ECO:0000313" key="3">
    <source>
        <dbReference type="Proteomes" id="UP000610931"/>
    </source>
</evidence>
<dbReference type="EMBL" id="JAELVQ010000034">
    <property type="protein sequence ID" value="MBJ6369665.1"/>
    <property type="molecule type" value="Genomic_DNA"/>
</dbReference>
<keyword evidence="3" id="KW-1185">Reference proteome</keyword>
<keyword evidence="2" id="KW-0067">ATP-binding</keyword>
<name>A0A8J7IZR9_9FLAO</name>
<dbReference type="InterPro" id="IPR038727">
    <property type="entry name" value="NadR/Ttd14_AAA_dom"/>
</dbReference>
<dbReference type="AlphaFoldDB" id="A0A8J7IZR9"/>
<dbReference type="Gene3D" id="3.40.50.300">
    <property type="entry name" value="P-loop containing nucleotide triphosphate hydrolases"/>
    <property type="match status" value="1"/>
</dbReference>
<sequence>MEEAYRQELSDCIKVVLFGPECTGKTILAKQLAAHYQTLWVPEYSRLYAEEKAANNQELTRTDVLAIARGQMALENKLAKQVKKLLICDTDLLETKVYSANYYNGYVPKILDKFAIENQYDLYFLTNIDIPWEADGIRDKPNEREGMFKAFQKALIENKRPYVLLEGNKKERLEVAVKHIDELMKSKDDIYRKGY</sequence>
<dbReference type="InterPro" id="IPR027417">
    <property type="entry name" value="P-loop_NTPase"/>
</dbReference>
<keyword evidence="2" id="KW-0547">Nucleotide-binding</keyword>
<dbReference type="PANTHER" id="PTHR37512">
    <property type="entry name" value="TRIFUNCTIONAL NAD BIOSYNTHESIS/REGULATOR PROTEIN NADR"/>
    <property type="match status" value="1"/>
</dbReference>
<proteinExistence type="predicted"/>
<dbReference type="Pfam" id="PF13521">
    <property type="entry name" value="AAA_28"/>
    <property type="match status" value="1"/>
</dbReference>